<proteinExistence type="predicted"/>
<evidence type="ECO:0000256" key="3">
    <source>
        <dbReference type="PROSITE-ProRule" id="PRU00433"/>
    </source>
</evidence>
<organism evidence="5 6">
    <name type="scientific">Pinibacter aurantiacus</name>
    <dbReference type="NCBI Taxonomy" id="2851599"/>
    <lineage>
        <taxon>Bacteria</taxon>
        <taxon>Pseudomonadati</taxon>
        <taxon>Bacteroidota</taxon>
        <taxon>Chitinophagia</taxon>
        <taxon>Chitinophagales</taxon>
        <taxon>Chitinophagaceae</taxon>
        <taxon>Pinibacter</taxon>
    </lineage>
</organism>
<dbReference type="InterPro" id="IPR009056">
    <property type="entry name" value="Cyt_c-like_dom"/>
</dbReference>
<evidence type="ECO:0000313" key="5">
    <source>
        <dbReference type="EMBL" id="MBV4358435.1"/>
    </source>
</evidence>
<sequence>MKKLLLAASLLGFVACNQPQISSSLIEQTLNTNNLETQSFVINTQKDTSIKTKEGIVVQIEKGSIESSTETVTLQIKEALSLYDMIRARLLTKSDKGILSSDGMFNITTKEKSTIKKPLRVSLPTNYANKNMSLYKGQMNDSSITWTDPQPVQTKESDCYTNGKALFKASCASCHAIEKELTAPALAWVEDRWKDKDLLRAYIRNNQKVLASGDAYANYLWCKNHKMPKPVYDSLSNDQMECLLSYIRTETVNKGIPKPAPDSCLYYRDYYEQLLRKRDSLVKDNKSMAKITIIPPAGDNNNRDTGGLPIKVSPPQYNAEYYQFTIDAYGWYNIDIQLEKTEGVVYSELFVNVQAEPAAHLKAFLIIPDRKIFQEGGYLTNGKQFGFYENTGKLPLPQNTDCFIVVLGENNGKMFFGEKHFVSSVSQTIDVKVEETTQEKFAESIKKLHFEDVSARVDTAKNFSGMKAVDSELEQVKMKVEHCGFCSEPVPADSSTEMTSK</sequence>
<keyword evidence="3" id="KW-0349">Heme</keyword>
<dbReference type="AlphaFoldDB" id="A0A9E2SE98"/>
<keyword evidence="6" id="KW-1185">Reference proteome</keyword>
<accession>A0A9E2SE98</accession>
<dbReference type="RefSeq" id="WP_217792114.1">
    <property type="nucleotide sequence ID" value="NZ_JAHSPG010000012.1"/>
</dbReference>
<dbReference type="PROSITE" id="PS51007">
    <property type="entry name" value="CYTC"/>
    <property type="match status" value="1"/>
</dbReference>
<evidence type="ECO:0000259" key="4">
    <source>
        <dbReference type="PROSITE" id="PS51007"/>
    </source>
</evidence>
<dbReference type="GO" id="GO:0009055">
    <property type="term" value="F:electron transfer activity"/>
    <property type="evidence" value="ECO:0007669"/>
    <property type="project" value="InterPro"/>
</dbReference>
<evidence type="ECO:0000313" key="6">
    <source>
        <dbReference type="Proteomes" id="UP000812270"/>
    </source>
</evidence>
<dbReference type="Proteomes" id="UP000812270">
    <property type="component" value="Unassembled WGS sequence"/>
</dbReference>
<reference evidence="5" key="1">
    <citation type="submission" date="2021-06" db="EMBL/GenBank/DDBJ databases">
        <authorList>
            <person name="Huq M.A."/>
        </authorList>
    </citation>
    <scope>NUCLEOTIDE SEQUENCE</scope>
    <source>
        <strain evidence="5">MAH-26</strain>
    </source>
</reference>
<keyword evidence="1 3" id="KW-0479">Metal-binding</keyword>
<dbReference type="GO" id="GO:0046872">
    <property type="term" value="F:metal ion binding"/>
    <property type="evidence" value="ECO:0007669"/>
    <property type="project" value="UniProtKB-KW"/>
</dbReference>
<gene>
    <name evidence="5" type="ORF">KTO63_14815</name>
</gene>
<feature type="domain" description="Cytochrome c" evidence="4">
    <location>
        <begin position="158"/>
        <end position="251"/>
    </location>
</feature>
<dbReference type="Pfam" id="PF00034">
    <property type="entry name" value="Cytochrom_C"/>
    <property type="match status" value="1"/>
</dbReference>
<protein>
    <submittedName>
        <fullName evidence="5">Cytochrome c</fullName>
    </submittedName>
</protein>
<evidence type="ECO:0000256" key="1">
    <source>
        <dbReference type="ARBA" id="ARBA00022723"/>
    </source>
</evidence>
<keyword evidence="2 3" id="KW-0408">Iron</keyword>
<evidence type="ECO:0000256" key="2">
    <source>
        <dbReference type="ARBA" id="ARBA00023004"/>
    </source>
</evidence>
<dbReference type="PROSITE" id="PS51257">
    <property type="entry name" value="PROKAR_LIPOPROTEIN"/>
    <property type="match status" value="1"/>
</dbReference>
<dbReference type="EMBL" id="JAHSPG010000012">
    <property type="protein sequence ID" value="MBV4358435.1"/>
    <property type="molecule type" value="Genomic_DNA"/>
</dbReference>
<comment type="caution">
    <text evidence="5">The sequence shown here is derived from an EMBL/GenBank/DDBJ whole genome shotgun (WGS) entry which is preliminary data.</text>
</comment>
<dbReference type="GO" id="GO:0020037">
    <property type="term" value="F:heme binding"/>
    <property type="evidence" value="ECO:0007669"/>
    <property type="project" value="InterPro"/>
</dbReference>
<name>A0A9E2SE98_9BACT</name>